<organism evidence="1 2">
    <name type="scientific">Dryococelus australis</name>
    <dbReference type="NCBI Taxonomy" id="614101"/>
    <lineage>
        <taxon>Eukaryota</taxon>
        <taxon>Metazoa</taxon>
        <taxon>Ecdysozoa</taxon>
        <taxon>Arthropoda</taxon>
        <taxon>Hexapoda</taxon>
        <taxon>Insecta</taxon>
        <taxon>Pterygota</taxon>
        <taxon>Neoptera</taxon>
        <taxon>Polyneoptera</taxon>
        <taxon>Phasmatodea</taxon>
        <taxon>Verophasmatodea</taxon>
        <taxon>Anareolatae</taxon>
        <taxon>Phasmatidae</taxon>
        <taxon>Eurycanthinae</taxon>
        <taxon>Dryococelus</taxon>
    </lineage>
</organism>
<keyword evidence="2" id="KW-1185">Reference proteome</keyword>
<accession>A0ABQ9H9S7</accession>
<protein>
    <submittedName>
        <fullName evidence="1">Uncharacterized protein</fullName>
    </submittedName>
</protein>
<evidence type="ECO:0000313" key="2">
    <source>
        <dbReference type="Proteomes" id="UP001159363"/>
    </source>
</evidence>
<dbReference type="InterPro" id="IPR050951">
    <property type="entry name" value="Retrovirus_Pol_polyprotein"/>
</dbReference>
<dbReference type="EMBL" id="JARBHB010000006">
    <property type="protein sequence ID" value="KAJ8881047.1"/>
    <property type="molecule type" value="Genomic_DNA"/>
</dbReference>
<dbReference type="PANTHER" id="PTHR37984:SF5">
    <property type="entry name" value="PROTEIN NYNRIN-LIKE"/>
    <property type="match status" value="1"/>
</dbReference>
<comment type="caution">
    <text evidence="1">The sequence shown here is derived from an EMBL/GenBank/DDBJ whole genome shotgun (WGS) entry which is preliminary data.</text>
</comment>
<dbReference type="PANTHER" id="PTHR37984">
    <property type="entry name" value="PROTEIN CBG26694"/>
    <property type="match status" value="1"/>
</dbReference>
<reference evidence="1 2" key="1">
    <citation type="submission" date="2023-02" db="EMBL/GenBank/DDBJ databases">
        <title>LHISI_Scaffold_Assembly.</title>
        <authorList>
            <person name="Stuart O.P."/>
            <person name="Cleave R."/>
            <person name="Magrath M.J.L."/>
            <person name="Mikheyev A.S."/>
        </authorList>
    </citation>
    <scope>NUCLEOTIDE SEQUENCE [LARGE SCALE GENOMIC DNA]</scope>
    <source>
        <strain evidence="1">Daus_M_001</strain>
        <tissue evidence="1">Leg muscle</tissue>
    </source>
</reference>
<gene>
    <name evidence="1" type="ORF">PR048_017520</name>
</gene>
<evidence type="ECO:0000313" key="1">
    <source>
        <dbReference type="EMBL" id="KAJ8881047.1"/>
    </source>
</evidence>
<name>A0ABQ9H9S7_9NEOP</name>
<dbReference type="Proteomes" id="UP001159363">
    <property type="component" value="Chromosome 5"/>
</dbReference>
<sequence>MQLKAEKNYCQLRKAALSNIFAVNKFQKYLYGHKFCAVYILLTITSTRLQCCVLLGSGYNYDVQYQNGQDMGNADSL</sequence>
<proteinExistence type="predicted"/>